<proteinExistence type="predicted"/>
<feature type="chain" id="PRO_5045869036" evidence="1">
    <location>
        <begin position="23"/>
        <end position="88"/>
    </location>
</feature>
<gene>
    <name evidence="2" type="ORF">OUZ56_022033</name>
</gene>
<dbReference type="EMBL" id="JAOYFB010000039">
    <property type="protein sequence ID" value="KAK4029017.1"/>
    <property type="molecule type" value="Genomic_DNA"/>
</dbReference>
<evidence type="ECO:0000256" key="1">
    <source>
        <dbReference type="SAM" id="SignalP"/>
    </source>
</evidence>
<protein>
    <submittedName>
        <fullName evidence="2">Uncharacterized protein</fullName>
    </submittedName>
</protein>
<evidence type="ECO:0000313" key="2">
    <source>
        <dbReference type="EMBL" id="KAK4029017.1"/>
    </source>
</evidence>
<sequence>MIQTSARWWVYLVGLLLHLVSGLEECQIDSDCFSSDVYCLDGYCDGHCIPCQNFLRQPPYLGGCAKNKEDLWLVYPRGCPRGARGART</sequence>
<feature type="signal peptide" evidence="1">
    <location>
        <begin position="1"/>
        <end position="22"/>
    </location>
</feature>
<keyword evidence="1" id="KW-0732">Signal</keyword>
<evidence type="ECO:0000313" key="3">
    <source>
        <dbReference type="Proteomes" id="UP001234178"/>
    </source>
</evidence>
<name>A0ABR0AV62_9CRUS</name>
<dbReference type="Proteomes" id="UP001234178">
    <property type="component" value="Unassembled WGS sequence"/>
</dbReference>
<reference evidence="2 3" key="1">
    <citation type="journal article" date="2023" name="Nucleic Acids Res.">
        <title>The hologenome of Daphnia magna reveals possible DNA methylation and microbiome-mediated evolution of the host genome.</title>
        <authorList>
            <person name="Chaturvedi A."/>
            <person name="Li X."/>
            <person name="Dhandapani V."/>
            <person name="Marshall H."/>
            <person name="Kissane S."/>
            <person name="Cuenca-Cambronero M."/>
            <person name="Asole G."/>
            <person name="Calvet F."/>
            <person name="Ruiz-Romero M."/>
            <person name="Marangio P."/>
            <person name="Guigo R."/>
            <person name="Rago D."/>
            <person name="Mirbahai L."/>
            <person name="Eastwood N."/>
            <person name="Colbourne J.K."/>
            <person name="Zhou J."/>
            <person name="Mallon E."/>
            <person name="Orsini L."/>
        </authorList>
    </citation>
    <scope>NUCLEOTIDE SEQUENCE [LARGE SCALE GENOMIC DNA]</scope>
    <source>
        <strain evidence="2">LRV0_1</strain>
    </source>
</reference>
<accession>A0ABR0AV62</accession>
<organism evidence="2 3">
    <name type="scientific">Daphnia magna</name>
    <dbReference type="NCBI Taxonomy" id="35525"/>
    <lineage>
        <taxon>Eukaryota</taxon>
        <taxon>Metazoa</taxon>
        <taxon>Ecdysozoa</taxon>
        <taxon>Arthropoda</taxon>
        <taxon>Crustacea</taxon>
        <taxon>Branchiopoda</taxon>
        <taxon>Diplostraca</taxon>
        <taxon>Cladocera</taxon>
        <taxon>Anomopoda</taxon>
        <taxon>Daphniidae</taxon>
        <taxon>Daphnia</taxon>
    </lineage>
</organism>
<comment type="caution">
    <text evidence="2">The sequence shown here is derived from an EMBL/GenBank/DDBJ whole genome shotgun (WGS) entry which is preliminary data.</text>
</comment>
<keyword evidence="3" id="KW-1185">Reference proteome</keyword>